<dbReference type="FunFam" id="3.40.309.10:FF:000001">
    <property type="entry name" value="Mitochondrial aldehyde dehydrogenase 2"/>
    <property type="match status" value="1"/>
</dbReference>
<dbReference type="GO" id="GO:0004030">
    <property type="term" value="F:aldehyde dehydrogenase [NAD(P)+] activity"/>
    <property type="evidence" value="ECO:0007669"/>
    <property type="project" value="UniProtKB-ARBA"/>
</dbReference>
<dbReference type="Proteomes" id="UP000789759">
    <property type="component" value="Unassembled WGS sequence"/>
</dbReference>
<dbReference type="EMBL" id="CAJVQA010027247">
    <property type="protein sequence ID" value="CAG8791337.1"/>
    <property type="molecule type" value="Genomic_DNA"/>
</dbReference>
<evidence type="ECO:0000256" key="1">
    <source>
        <dbReference type="ARBA" id="ARBA00009986"/>
    </source>
</evidence>
<accession>A0A9N9P0Q4</accession>
<reference evidence="4" key="1">
    <citation type="submission" date="2021-06" db="EMBL/GenBank/DDBJ databases">
        <authorList>
            <person name="Kallberg Y."/>
            <person name="Tangrot J."/>
            <person name="Rosling A."/>
        </authorList>
    </citation>
    <scope>NUCLEOTIDE SEQUENCE</scope>
    <source>
        <strain evidence="4">FL966</strain>
    </source>
</reference>
<name>A0A9N9P0Q4_9GLOM</name>
<evidence type="ECO:0000256" key="2">
    <source>
        <dbReference type="ARBA" id="ARBA00023002"/>
    </source>
</evidence>
<dbReference type="InterPro" id="IPR015590">
    <property type="entry name" value="Aldehyde_DH_dom"/>
</dbReference>
<dbReference type="InterPro" id="IPR016162">
    <property type="entry name" value="Ald_DH_N"/>
</dbReference>
<dbReference type="PANTHER" id="PTHR11699">
    <property type="entry name" value="ALDEHYDE DEHYDROGENASE-RELATED"/>
    <property type="match status" value="1"/>
</dbReference>
<keyword evidence="5" id="KW-1185">Reference proteome</keyword>
<proteinExistence type="inferred from homology"/>
<dbReference type="InterPro" id="IPR016161">
    <property type="entry name" value="Ald_DH/histidinol_DH"/>
</dbReference>
<dbReference type="FunFam" id="3.40.605.10:FF:000026">
    <property type="entry name" value="Aldehyde dehydrogenase, putative"/>
    <property type="match status" value="1"/>
</dbReference>
<protein>
    <submittedName>
        <fullName evidence="4">22409_t:CDS:1</fullName>
    </submittedName>
</protein>
<comment type="caution">
    <text evidence="4">The sequence shown here is derived from an EMBL/GenBank/DDBJ whole genome shotgun (WGS) entry which is preliminary data.</text>
</comment>
<evidence type="ECO:0000313" key="5">
    <source>
        <dbReference type="Proteomes" id="UP000789759"/>
    </source>
</evidence>
<dbReference type="PROSITE" id="PS00070">
    <property type="entry name" value="ALDEHYDE_DEHYDR_CYS"/>
    <property type="match status" value="1"/>
</dbReference>
<evidence type="ECO:0000313" key="4">
    <source>
        <dbReference type="EMBL" id="CAG8791337.1"/>
    </source>
</evidence>
<dbReference type="GO" id="GO:0019413">
    <property type="term" value="P:acetate biosynthetic process"/>
    <property type="evidence" value="ECO:0007669"/>
    <property type="project" value="UniProtKB-ARBA"/>
</dbReference>
<dbReference type="Pfam" id="PF00171">
    <property type="entry name" value="Aldedh"/>
    <property type="match status" value="1"/>
</dbReference>
<sequence length="213" mass="23807">GKSPNIIFADSDLEEAVKWAYQGIYFNHGQCCTAGSRIYVEESIYDEFLEKFKTHTQTIKIGDPFHQDTFQGPQSGKNEGATLLMGGKRHGDKGYFVEPTIFVDVNEKMKIMQEEIFGPVVAIAKFKTVDEVIEKAHLTKYGLAAAVFTKDLSRAIKISNTLKAGTVWVNCYNVMNVNTPFGGYKESGIGRELGKYALDIYTQVKTVQINLEL</sequence>
<feature type="domain" description="Aldehyde dehydrogenase" evidence="3">
    <location>
        <begin position="1"/>
        <end position="207"/>
    </location>
</feature>
<evidence type="ECO:0000259" key="3">
    <source>
        <dbReference type="Pfam" id="PF00171"/>
    </source>
</evidence>
<gene>
    <name evidence="4" type="ORF">CPELLU_LOCUS17027</name>
</gene>
<dbReference type="Gene3D" id="3.40.309.10">
    <property type="entry name" value="Aldehyde Dehydrogenase, Chain A, domain 2"/>
    <property type="match status" value="1"/>
</dbReference>
<dbReference type="AlphaFoldDB" id="A0A9N9P0Q4"/>
<dbReference type="SUPFAM" id="SSF53720">
    <property type="entry name" value="ALDH-like"/>
    <property type="match status" value="1"/>
</dbReference>
<comment type="similarity">
    <text evidence="1">Belongs to the aldehyde dehydrogenase family.</text>
</comment>
<organism evidence="4 5">
    <name type="scientific">Cetraspora pellucida</name>
    <dbReference type="NCBI Taxonomy" id="1433469"/>
    <lineage>
        <taxon>Eukaryota</taxon>
        <taxon>Fungi</taxon>
        <taxon>Fungi incertae sedis</taxon>
        <taxon>Mucoromycota</taxon>
        <taxon>Glomeromycotina</taxon>
        <taxon>Glomeromycetes</taxon>
        <taxon>Diversisporales</taxon>
        <taxon>Gigasporaceae</taxon>
        <taxon>Cetraspora</taxon>
    </lineage>
</organism>
<dbReference type="InterPro" id="IPR016163">
    <property type="entry name" value="Ald_DH_C"/>
</dbReference>
<dbReference type="Gene3D" id="3.40.605.10">
    <property type="entry name" value="Aldehyde Dehydrogenase, Chain A, domain 1"/>
    <property type="match status" value="1"/>
</dbReference>
<dbReference type="OrthoDB" id="2353910at2759"/>
<feature type="non-terminal residue" evidence="4">
    <location>
        <position position="1"/>
    </location>
</feature>
<keyword evidence="2" id="KW-0560">Oxidoreductase</keyword>
<dbReference type="InterPro" id="IPR016160">
    <property type="entry name" value="Ald_DH_CS_CYS"/>
</dbReference>